<name>A0A4Q5LV66_9BACT</name>
<dbReference type="AlphaFoldDB" id="A0A4Q5LV66"/>
<dbReference type="RefSeq" id="WP_130023419.1">
    <property type="nucleotide sequence ID" value="NZ_SEWF01000045.1"/>
</dbReference>
<dbReference type="EMBL" id="SEWF01000045">
    <property type="protein sequence ID" value="RYU93429.1"/>
    <property type="molecule type" value="Genomic_DNA"/>
</dbReference>
<evidence type="ECO:0000313" key="2">
    <source>
        <dbReference type="Proteomes" id="UP000293162"/>
    </source>
</evidence>
<protein>
    <submittedName>
        <fullName evidence="1">Uncharacterized protein</fullName>
    </submittedName>
</protein>
<proteinExistence type="predicted"/>
<comment type="caution">
    <text evidence="1">The sequence shown here is derived from an EMBL/GenBank/DDBJ whole genome shotgun (WGS) entry which is preliminary data.</text>
</comment>
<reference evidence="1 2" key="1">
    <citation type="submission" date="2019-02" db="EMBL/GenBank/DDBJ databases">
        <title>Bacterial novel species Emticicia sp. 17J42-9 isolated from soil.</title>
        <authorList>
            <person name="Jung H.-Y."/>
        </authorList>
    </citation>
    <scope>NUCLEOTIDE SEQUENCE [LARGE SCALE GENOMIC DNA]</scope>
    <source>
        <strain evidence="1 2">17J42-9</strain>
    </source>
</reference>
<keyword evidence="2" id="KW-1185">Reference proteome</keyword>
<sequence>MQNRLKANDTTSINNLKKVKSREMNEAYGNIRTIFVNNPDSYACGYYLGSIRNIGKERLAKMYSLYSLLFPKIQ</sequence>
<organism evidence="1 2">
    <name type="scientific">Emticicia agri</name>
    <dbReference type="NCBI Taxonomy" id="2492393"/>
    <lineage>
        <taxon>Bacteria</taxon>
        <taxon>Pseudomonadati</taxon>
        <taxon>Bacteroidota</taxon>
        <taxon>Cytophagia</taxon>
        <taxon>Cytophagales</taxon>
        <taxon>Leadbetterellaceae</taxon>
        <taxon>Emticicia</taxon>
    </lineage>
</organism>
<evidence type="ECO:0000313" key="1">
    <source>
        <dbReference type="EMBL" id="RYU93429.1"/>
    </source>
</evidence>
<gene>
    <name evidence="1" type="ORF">EWM59_22030</name>
</gene>
<accession>A0A4Q5LV66</accession>
<dbReference type="Proteomes" id="UP000293162">
    <property type="component" value="Unassembled WGS sequence"/>
</dbReference>